<evidence type="ECO:0000256" key="1">
    <source>
        <dbReference type="PROSITE-ProRule" id="PRU00023"/>
    </source>
</evidence>
<dbReference type="PROSITE" id="PS50297">
    <property type="entry name" value="ANK_REP_REGION"/>
    <property type="match status" value="2"/>
</dbReference>
<organism evidence="3">
    <name type="scientific">Phallusia mammillata</name>
    <dbReference type="NCBI Taxonomy" id="59560"/>
    <lineage>
        <taxon>Eukaryota</taxon>
        <taxon>Metazoa</taxon>
        <taxon>Chordata</taxon>
        <taxon>Tunicata</taxon>
        <taxon>Ascidiacea</taxon>
        <taxon>Phlebobranchia</taxon>
        <taxon>Ascidiidae</taxon>
        <taxon>Phallusia</taxon>
    </lineage>
</organism>
<dbReference type="EMBL" id="LR782932">
    <property type="protein sequence ID" value="CAB3221802.1"/>
    <property type="molecule type" value="mRNA"/>
</dbReference>
<dbReference type="AlphaFoldDB" id="A0A6F9D5Q8"/>
<dbReference type="Pfam" id="PF00240">
    <property type="entry name" value="ubiquitin"/>
    <property type="match status" value="1"/>
</dbReference>
<dbReference type="Pfam" id="PF12796">
    <property type="entry name" value="Ank_2"/>
    <property type="match status" value="1"/>
</dbReference>
<dbReference type="SUPFAM" id="SSF48403">
    <property type="entry name" value="Ankyrin repeat"/>
    <property type="match status" value="1"/>
</dbReference>
<dbReference type="PROSITE" id="PS50053">
    <property type="entry name" value="UBIQUITIN_2"/>
    <property type="match status" value="1"/>
</dbReference>
<proteinExistence type="evidence at transcript level"/>
<dbReference type="PANTHER" id="PTHR22677">
    <property type="entry name" value="ANKYRIN REPEAT DOMAIN-CONTAINING PROTEIN 60"/>
    <property type="match status" value="1"/>
</dbReference>
<sequence>MSKQFNIEVYSVETNERFPVKRVSSSTKIHELKIRLELIAGIPTHLQRIMYLDQGDMEDNSTLRHHDVVTGASLTLNIWKSWSSLIRACARGHIADVMDLGVTIDSSFRNPNIEHMDPEARKKCFLSRAAIALYVAVHRGHLSLIKELLKTGVDIGATTKNGRNILHVAAANGQDKCIELLLANGAGHLINATDDLGETPLQTACLWGQKACEGRLFLFQWRKRAGTMKSMTLLTQDQLMAHQLFDSSSKTWLYGDQSQMYQSQILPPQEFQGSGIGSKRSDHRLDKIKVENGPTKTKSLPVARTFAGPRKLVIKTPISDSALLTRGKIKEGFEEFHPLNNAKDVSRLSLRETLSQQLYDETIKEKRIKQLNKIKAQDDGYSVKQYV</sequence>
<keyword evidence="1" id="KW-0040">ANK repeat</keyword>
<dbReference type="SMART" id="SM00248">
    <property type="entry name" value="ANK"/>
    <property type="match status" value="2"/>
</dbReference>
<gene>
    <name evidence="3" type="primary">Ankrd60</name>
</gene>
<dbReference type="Gene3D" id="1.25.40.20">
    <property type="entry name" value="Ankyrin repeat-containing domain"/>
    <property type="match status" value="1"/>
</dbReference>
<dbReference type="SUPFAM" id="SSF54236">
    <property type="entry name" value="Ubiquitin-like"/>
    <property type="match status" value="1"/>
</dbReference>
<evidence type="ECO:0000313" key="3">
    <source>
        <dbReference type="EMBL" id="CAB3221802.1"/>
    </source>
</evidence>
<dbReference type="InterPro" id="IPR039323">
    <property type="entry name" value="ANKRD_45/46/60"/>
</dbReference>
<dbReference type="PROSITE" id="PS50088">
    <property type="entry name" value="ANK_REPEAT"/>
    <property type="match status" value="2"/>
</dbReference>
<dbReference type="InterPro" id="IPR036770">
    <property type="entry name" value="Ankyrin_rpt-contain_sf"/>
</dbReference>
<dbReference type="InterPro" id="IPR002110">
    <property type="entry name" value="Ankyrin_rpt"/>
</dbReference>
<feature type="repeat" description="ANK" evidence="1">
    <location>
        <begin position="161"/>
        <end position="186"/>
    </location>
</feature>
<protein>
    <submittedName>
        <fullName evidence="3">Ankyrin repeat domain-containing protein 60</fullName>
    </submittedName>
</protein>
<evidence type="ECO:0000259" key="2">
    <source>
        <dbReference type="PROSITE" id="PS50053"/>
    </source>
</evidence>
<dbReference type="InterPro" id="IPR000626">
    <property type="entry name" value="Ubiquitin-like_dom"/>
</dbReference>
<reference evidence="3" key="1">
    <citation type="submission" date="2020-04" db="EMBL/GenBank/DDBJ databases">
        <authorList>
            <person name="Neveu A P."/>
        </authorList>
    </citation>
    <scope>NUCLEOTIDE SEQUENCE</scope>
    <source>
        <tissue evidence="3">Whole embryo</tissue>
    </source>
</reference>
<dbReference type="PANTHER" id="PTHR22677:SF3">
    <property type="entry name" value="ANKYRIN REPEAT DOMAIN-CONTAINING PROTEIN 60"/>
    <property type="match status" value="1"/>
</dbReference>
<dbReference type="InterPro" id="IPR029071">
    <property type="entry name" value="Ubiquitin-like_domsf"/>
</dbReference>
<dbReference type="Gene3D" id="3.10.20.90">
    <property type="entry name" value="Phosphatidylinositol 3-kinase Catalytic Subunit, Chain A, domain 1"/>
    <property type="match status" value="1"/>
</dbReference>
<feature type="domain" description="Ubiquitin-like" evidence="2">
    <location>
        <begin position="5"/>
        <end position="76"/>
    </location>
</feature>
<accession>A0A6F9D5Q8</accession>
<feature type="repeat" description="ANK" evidence="1">
    <location>
        <begin position="128"/>
        <end position="160"/>
    </location>
</feature>
<name>A0A6F9D5Q8_9ASCI</name>